<dbReference type="Proteomes" id="UP000035740">
    <property type="component" value="Chromosome 9"/>
</dbReference>
<protein>
    <submittedName>
        <fullName evidence="1">Uncharacterized protein</fullName>
    </submittedName>
</protein>
<sequence>MFPKGWKRWSRSWPESGRQWSRCRQVLCRPSRPSLMKWRG</sequence>
<dbReference type="EMBL" id="KQ090179">
    <property type="protein sequence ID" value="KMT02254.1"/>
    <property type="molecule type" value="Genomic_DNA"/>
</dbReference>
<evidence type="ECO:0000313" key="2">
    <source>
        <dbReference type="Proteomes" id="UP000035740"/>
    </source>
</evidence>
<reference evidence="1 2" key="1">
    <citation type="journal article" date="2014" name="Nature">
        <title>The genome of the recently domesticated crop plant sugar beet (Beta vulgaris).</title>
        <authorList>
            <person name="Dohm J.C."/>
            <person name="Minoche A.E."/>
            <person name="Holtgrawe D."/>
            <person name="Capella-Gutierrez S."/>
            <person name="Zakrzewski F."/>
            <person name="Tafer H."/>
            <person name="Rupp O."/>
            <person name="Sorensen T.R."/>
            <person name="Stracke R."/>
            <person name="Reinhardt R."/>
            <person name="Goesmann A."/>
            <person name="Kraft T."/>
            <person name="Schulz B."/>
            <person name="Stadler P.F."/>
            <person name="Schmidt T."/>
            <person name="Gabaldon T."/>
            <person name="Lehrach H."/>
            <person name="Weisshaar B."/>
            <person name="Himmelbauer H."/>
        </authorList>
    </citation>
    <scope>NUCLEOTIDE SEQUENCE [LARGE SCALE GENOMIC DNA]</scope>
    <source>
        <tissue evidence="1">Taproot</tissue>
    </source>
</reference>
<dbReference type="Gramene" id="KMT02254">
    <property type="protein sequence ID" value="KMT02254"/>
    <property type="gene ID" value="BVRB_9g206420"/>
</dbReference>
<keyword evidence="2" id="KW-1185">Reference proteome</keyword>
<dbReference type="AlphaFoldDB" id="A0A0J8BQK2"/>
<proteinExistence type="predicted"/>
<organism evidence="1 2">
    <name type="scientific">Beta vulgaris subsp. vulgaris</name>
    <name type="common">Beet</name>
    <dbReference type="NCBI Taxonomy" id="3555"/>
    <lineage>
        <taxon>Eukaryota</taxon>
        <taxon>Viridiplantae</taxon>
        <taxon>Streptophyta</taxon>
        <taxon>Embryophyta</taxon>
        <taxon>Tracheophyta</taxon>
        <taxon>Spermatophyta</taxon>
        <taxon>Magnoliopsida</taxon>
        <taxon>eudicotyledons</taxon>
        <taxon>Gunneridae</taxon>
        <taxon>Pentapetalae</taxon>
        <taxon>Caryophyllales</taxon>
        <taxon>Chenopodiaceae</taxon>
        <taxon>Betoideae</taxon>
        <taxon>Beta</taxon>
    </lineage>
</organism>
<gene>
    <name evidence="1" type="ORF">BVRB_9g206420</name>
</gene>
<accession>A0A0J8BQK2</accession>
<name>A0A0J8BQK2_BETVV</name>
<evidence type="ECO:0000313" key="1">
    <source>
        <dbReference type="EMBL" id="KMT02254.1"/>
    </source>
</evidence>